<sequence length="540" mass="58826">MKEKKKMSLLGLFITILSGWYLIASSRPIAVNATSSGLETSGNLTPKVSASGITGVEGTSDSSWSLLANASNTQDVNFIKSDNAYFQYDYKEPVTVAGIRLTGWWPNGQGVSNVTFASKSSDGTWHMNEPTSIRWASKGAGPETLQVALKTILKTQSYRIYINAANHSWGSKITMHQVQPIVQQSQDAVTAPEVTVDGLTLTAGTADNLVNNPEHHDIDLVPSSGQNSIVYQYEGSVYVDSLNLIGWFPQDQGVKTLTIQYEENGTWKDAGNANIHVPWKTPAGQAKEEPLSLALKNPIIASKFRIVINDYFASFGKKISMKLLAPNPTRIGLDTSATDMTSAYRLIQSFGLVGTAAGEFQTQAMADFVVDGQKIIEKLNVATDDQQTTLKQQFEDEVVKLSGTQPDSEAELSLQNANLSEITPLKWLADQQLGTFVDLTSPPSAGTASVILKLKNNQSVSSLTVNVPDQKFAPNHLQIFAKVSGSWQSVYDDSLTWSSDWFDDDSVAGQKVLFSSTVNTNELRVDLPEGRSRISELDIQ</sequence>
<reference evidence="2 4" key="2">
    <citation type="submission" date="2023-09" db="EMBL/GenBank/DDBJ databases">
        <title>Genomic characteristic of L. casei group strains isolated from clinical sources.</title>
        <authorList>
            <person name="Jarocki P."/>
        </authorList>
    </citation>
    <scope>NUCLEOTIDE SEQUENCE [LARGE SCALE GENOMIC DNA]</scope>
    <source>
        <strain evidence="2 4">LMG 24099</strain>
    </source>
</reference>
<evidence type="ECO:0000313" key="2">
    <source>
        <dbReference type="EMBL" id="WNX27334.1"/>
    </source>
</evidence>
<proteinExistence type="predicted"/>
<dbReference type="Proteomes" id="UP000195609">
    <property type="component" value="Chromosome"/>
</dbReference>
<dbReference type="RefSeq" id="WP_087913012.1">
    <property type="nucleotide sequence ID" value="NZ_CP017065.1"/>
</dbReference>
<evidence type="ECO:0000313" key="3">
    <source>
        <dbReference type="Proteomes" id="UP000195609"/>
    </source>
</evidence>
<protein>
    <submittedName>
        <fullName evidence="1">Uncharacterized protein</fullName>
    </submittedName>
</protein>
<dbReference type="EMBL" id="CP017065">
    <property type="protein sequence ID" value="ARY92700.1"/>
    <property type="molecule type" value="Genomic_DNA"/>
</dbReference>
<keyword evidence="4" id="KW-1185">Reference proteome</keyword>
<evidence type="ECO:0000313" key="4">
    <source>
        <dbReference type="Proteomes" id="UP001303564"/>
    </source>
</evidence>
<name>A0AAN1F0U7_LACCA</name>
<organism evidence="1 3">
    <name type="scientific">Lacticaseibacillus casei</name>
    <name type="common">Lactobacillus casei</name>
    <dbReference type="NCBI Taxonomy" id="1582"/>
    <lineage>
        <taxon>Bacteria</taxon>
        <taxon>Bacillati</taxon>
        <taxon>Bacillota</taxon>
        <taxon>Bacilli</taxon>
        <taxon>Lactobacillales</taxon>
        <taxon>Lactobacillaceae</taxon>
        <taxon>Lacticaseibacillus</taxon>
    </lineage>
</organism>
<evidence type="ECO:0000313" key="1">
    <source>
        <dbReference type="EMBL" id="ARY92700.1"/>
    </source>
</evidence>
<dbReference type="AlphaFoldDB" id="A0AAN1F0U7"/>
<dbReference type="Proteomes" id="UP001303564">
    <property type="component" value="Chromosome"/>
</dbReference>
<reference evidence="1 3" key="1">
    <citation type="journal article" date="2017" name="Front. Immunol.">
        <title>Complete Genome Sequence of Lactobacillus casei LC5, a Potential Probiotics for Atopic Dermatitis.</title>
        <authorList>
            <person name="Kang J."/>
            <person name="Chung W.H."/>
            <person name="Lim T.J."/>
            <person name="Whon T.W."/>
            <person name="Lim S."/>
            <person name="Nam Y.D."/>
        </authorList>
    </citation>
    <scope>NUCLEOTIDE SEQUENCE [LARGE SCALE GENOMIC DNA]</scope>
    <source>
        <strain evidence="1 3">LC5</strain>
    </source>
</reference>
<accession>A0AAN1F0U7</accession>
<dbReference type="EMBL" id="CP136128">
    <property type="protein sequence ID" value="WNX27334.1"/>
    <property type="molecule type" value="Genomic_DNA"/>
</dbReference>
<gene>
    <name evidence="1" type="ORF">BGL52_13405</name>
    <name evidence="2" type="ORF">RWA16_13175</name>
</gene>